<keyword evidence="2" id="KW-1003">Cell membrane</keyword>
<dbReference type="InterPro" id="IPR003838">
    <property type="entry name" value="ABC3_permease_C"/>
</dbReference>
<keyword evidence="11" id="KW-1185">Reference proteome</keyword>
<comment type="subcellular location">
    <subcellularLocation>
        <location evidence="1">Cell membrane</location>
        <topology evidence="1">Multi-pass membrane protein</topology>
    </subcellularLocation>
</comment>
<evidence type="ECO:0000256" key="2">
    <source>
        <dbReference type="ARBA" id="ARBA00022475"/>
    </source>
</evidence>
<gene>
    <name evidence="10" type="ORF">GA0070564_10736</name>
</gene>
<evidence type="ECO:0000256" key="3">
    <source>
        <dbReference type="ARBA" id="ARBA00022692"/>
    </source>
</evidence>
<feature type="transmembrane region" description="Helical" evidence="8">
    <location>
        <begin position="624"/>
        <end position="646"/>
    </location>
</feature>
<feature type="domain" description="ABC3 transporter permease C-terminal" evidence="9">
    <location>
        <begin position="625"/>
        <end position="729"/>
    </location>
</feature>
<keyword evidence="5 8" id="KW-0472">Membrane</keyword>
<feature type="region of interest" description="Disordered" evidence="7">
    <location>
        <begin position="182"/>
        <end position="202"/>
    </location>
</feature>
<organism evidence="10 11">
    <name type="scientific">Micromonospora mirobrigensis</name>
    <dbReference type="NCBI Taxonomy" id="262898"/>
    <lineage>
        <taxon>Bacteria</taxon>
        <taxon>Bacillati</taxon>
        <taxon>Actinomycetota</taxon>
        <taxon>Actinomycetes</taxon>
        <taxon>Micromonosporales</taxon>
        <taxon>Micromonosporaceae</taxon>
        <taxon>Micromonospora</taxon>
    </lineage>
</organism>
<evidence type="ECO:0000313" key="10">
    <source>
        <dbReference type="EMBL" id="SCF37990.1"/>
    </source>
</evidence>
<dbReference type="InterPro" id="IPR050250">
    <property type="entry name" value="Macrolide_Exporter_MacB"/>
</dbReference>
<evidence type="ECO:0000313" key="11">
    <source>
        <dbReference type="Proteomes" id="UP000199504"/>
    </source>
</evidence>
<dbReference type="AlphaFoldDB" id="A0A1C4ZYF1"/>
<dbReference type="STRING" id="262898.GA0070564_10736"/>
<dbReference type="PANTHER" id="PTHR30572">
    <property type="entry name" value="MEMBRANE COMPONENT OF TRANSPORTER-RELATED"/>
    <property type="match status" value="1"/>
</dbReference>
<evidence type="ECO:0000259" key="9">
    <source>
        <dbReference type="Pfam" id="PF02687"/>
    </source>
</evidence>
<dbReference type="Pfam" id="PF02687">
    <property type="entry name" value="FtsX"/>
    <property type="match status" value="2"/>
</dbReference>
<dbReference type="GO" id="GO:0005886">
    <property type="term" value="C:plasma membrane"/>
    <property type="evidence" value="ECO:0007669"/>
    <property type="project" value="UniProtKB-SubCell"/>
</dbReference>
<dbReference type="Proteomes" id="UP000199504">
    <property type="component" value="Unassembled WGS sequence"/>
</dbReference>
<evidence type="ECO:0000256" key="4">
    <source>
        <dbReference type="ARBA" id="ARBA00022989"/>
    </source>
</evidence>
<evidence type="ECO:0000256" key="6">
    <source>
        <dbReference type="ARBA" id="ARBA00038076"/>
    </source>
</evidence>
<feature type="transmembrane region" description="Helical" evidence="8">
    <location>
        <begin position="705"/>
        <end position="725"/>
    </location>
</feature>
<evidence type="ECO:0000256" key="7">
    <source>
        <dbReference type="SAM" id="MobiDB-lite"/>
    </source>
</evidence>
<evidence type="ECO:0000256" key="5">
    <source>
        <dbReference type="ARBA" id="ARBA00023136"/>
    </source>
</evidence>
<dbReference type="PANTHER" id="PTHR30572:SF4">
    <property type="entry name" value="ABC TRANSPORTER PERMEASE YTRF"/>
    <property type="match status" value="1"/>
</dbReference>
<accession>A0A1C4ZYF1</accession>
<feature type="transmembrane region" description="Helical" evidence="8">
    <location>
        <begin position="677"/>
        <end position="698"/>
    </location>
</feature>
<keyword evidence="4 8" id="KW-1133">Transmembrane helix</keyword>
<proteinExistence type="inferred from homology"/>
<dbReference type="GO" id="GO:0022857">
    <property type="term" value="F:transmembrane transporter activity"/>
    <property type="evidence" value="ECO:0007669"/>
    <property type="project" value="TreeGrafter"/>
</dbReference>
<evidence type="ECO:0000256" key="1">
    <source>
        <dbReference type="ARBA" id="ARBA00004651"/>
    </source>
</evidence>
<dbReference type="OrthoDB" id="3268975at2"/>
<feature type="domain" description="ABC3 transporter permease C-terminal" evidence="9">
    <location>
        <begin position="816"/>
        <end position="921"/>
    </location>
</feature>
<keyword evidence="3 8" id="KW-0812">Transmembrane</keyword>
<feature type="transmembrane region" description="Helical" evidence="8">
    <location>
        <begin position="812"/>
        <end position="834"/>
    </location>
</feature>
<feature type="transmembrane region" description="Helical" evidence="8">
    <location>
        <begin position="770"/>
        <end position="792"/>
    </location>
</feature>
<evidence type="ECO:0000256" key="8">
    <source>
        <dbReference type="SAM" id="Phobius"/>
    </source>
</evidence>
<feature type="transmembrane region" description="Helical" evidence="8">
    <location>
        <begin position="864"/>
        <end position="887"/>
    </location>
</feature>
<protein>
    <submittedName>
        <fullName evidence="10">FtsX-like permease family protein</fullName>
    </submittedName>
</protein>
<comment type="similarity">
    <text evidence="6">Belongs to the ABC-4 integral membrane protein family.</text>
</comment>
<sequence length="932" mass="97421">MVRMVWAQLRHARGRSAGVLAAVLLATTGFVVLTGASTTSRLEAIGAFDARFRPPYDILVRPAGAPAHGPLRADQTVATDAGIGLDQWDRIRQVPGVEVAAPLAVLGVAQVTPRTSMDLTELVDRRAERQLIRVTPVVRAERGLTRLAAAPLYVYVSRRPLVPLAELGRKLVYTDGTRVDPTTSGLQCPGTGGGGPLEVSPDGARRQICTTVAGSTDPALQRTQASPVQAFQLLPDGRFRAASVLTVGRPESVIPRTRRLTVNLTSGMPMVLAAIDPVTEARLLGLDGAVRAGRYLRPDEAARRNQTGPTLPVLAATDPGIDQQIEVGATRLAGRYVDEVTTGGPAAWQRLHRADGTATRTTPYDLASAYRSTVGAALTPGAQPLAYVDSLLRPGPPAYVGDSDGGHRVLPADPQIRPALDAEALDGWSFQSWFFGRTVRREETSRPLARLGGEWAVEPVGLFDPAAATVDDAHAGLDNYRQQAPDGADSRSRHLLGARGLLPNDDPLGYPGLVPTLLTSLTAARPLLAAEPGLAERPLNAIRVRVAGIQRFDAVARERVRMVADEIVRRTGLDVQIVLGSSAVPATVRLPPGQQGRPELTVRERWTKQGVATQIVTAVDRKNMVLLGLLLVVCGFLVGNAVSTAVRGRSRQLALLACIGWPAWRLGALVLTEAVTLGLMAGLAGAAVAIPAAWLVGVQISFRTALLCVPVGALLTAAASVAPAVRAARARAATALVRTAVAPRRRGARSGTVSGMARANLARVPARTTAAAASLALGVGSVVLVAAATWAFQDGMVGSLLGRAVSVQVRRIDVVATAGVLLFGLLGTADVMYLNVRDRAAEFATLRAIGWPDTALYRLVFHEAAGIGLLGAGAGVLAGVGTTALLVGGLDGRIMSLAIGTGAAAVLLATLAGVVPAVLLHRLPLAQLLTEE</sequence>
<dbReference type="EMBL" id="FMCX01000007">
    <property type="protein sequence ID" value="SCF37990.1"/>
    <property type="molecule type" value="Genomic_DNA"/>
</dbReference>
<feature type="transmembrane region" description="Helical" evidence="8">
    <location>
        <begin position="894"/>
        <end position="919"/>
    </location>
</feature>
<name>A0A1C4ZYF1_9ACTN</name>
<reference evidence="11" key="1">
    <citation type="submission" date="2016-06" db="EMBL/GenBank/DDBJ databases">
        <authorList>
            <person name="Varghese N."/>
            <person name="Submissions Spin"/>
        </authorList>
    </citation>
    <scope>NUCLEOTIDE SEQUENCE [LARGE SCALE GENOMIC DNA]</scope>
    <source>
        <strain evidence="11">DSM 44830</strain>
    </source>
</reference>